<dbReference type="InterPro" id="IPR027619">
    <property type="entry name" value="C-S_lyase_PatB-like"/>
</dbReference>
<dbReference type="InterPro" id="IPR015424">
    <property type="entry name" value="PyrdxlP-dep_Trfase"/>
</dbReference>
<name>A0ABS5PLF5_9FIRM</name>
<keyword evidence="8" id="KW-1185">Reference proteome</keyword>
<evidence type="ECO:0000313" key="8">
    <source>
        <dbReference type="Proteomes" id="UP000746471"/>
    </source>
</evidence>
<accession>A0ABS5PLF5</accession>
<dbReference type="PANTHER" id="PTHR43525:SF1">
    <property type="entry name" value="PROTEIN MALY"/>
    <property type="match status" value="1"/>
</dbReference>
<feature type="domain" description="Aminotransferase class I/classII large" evidence="6">
    <location>
        <begin position="53"/>
        <end position="383"/>
    </location>
</feature>
<evidence type="ECO:0000256" key="3">
    <source>
        <dbReference type="ARBA" id="ARBA00022898"/>
    </source>
</evidence>
<dbReference type="InterPro" id="IPR015421">
    <property type="entry name" value="PyrdxlP-dep_Trfase_major"/>
</dbReference>
<evidence type="ECO:0000259" key="6">
    <source>
        <dbReference type="Pfam" id="PF00155"/>
    </source>
</evidence>
<dbReference type="Gene3D" id="3.40.640.10">
    <property type="entry name" value="Type I PLP-dependent aspartate aminotransferase-like (Major domain)"/>
    <property type="match status" value="1"/>
</dbReference>
<keyword evidence="7" id="KW-0032">Aminotransferase</keyword>
<organism evidence="7 8">
    <name type="scientific">Fusibacter paucivorans</name>
    <dbReference type="NCBI Taxonomy" id="76009"/>
    <lineage>
        <taxon>Bacteria</taxon>
        <taxon>Bacillati</taxon>
        <taxon>Bacillota</taxon>
        <taxon>Clostridia</taxon>
        <taxon>Eubacteriales</taxon>
        <taxon>Eubacteriales Family XII. Incertae Sedis</taxon>
        <taxon>Fusibacter</taxon>
    </lineage>
</organism>
<dbReference type="GO" id="GO:0008483">
    <property type="term" value="F:transaminase activity"/>
    <property type="evidence" value="ECO:0007669"/>
    <property type="project" value="UniProtKB-KW"/>
</dbReference>
<evidence type="ECO:0000256" key="2">
    <source>
        <dbReference type="ARBA" id="ARBA00012224"/>
    </source>
</evidence>
<dbReference type="InterPro" id="IPR051798">
    <property type="entry name" value="Class-II_PLP-Dep_Aminotrans"/>
</dbReference>
<dbReference type="EMBL" id="JAHBCL010000001">
    <property type="protein sequence ID" value="MBS7525229.1"/>
    <property type="molecule type" value="Genomic_DNA"/>
</dbReference>
<evidence type="ECO:0000256" key="1">
    <source>
        <dbReference type="ARBA" id="ARBA00001933"/>
    </source>
</evidence>
<dbReference type="InterPro" id="IPR015422">
    <property type="entry name" value="PyrdxlP-dep_Trfase_small"/>
</dbReference>
<dbReference type="Pfam" id="PF00155">
    <property type="entry name" value="Aminotran_1_2"/>
    <property type="match status" value="1"/>
</dbReference>
<dbReference type="InterPro" id="IPR004839">
    <property type="entry name" value="Aminotransferase_I/II_large"/>
</dbReference>
<dbReference type="RefSeq" id="WP_213235012.1">
    <property type="nucleotide sequence ID" value="NZ_JAHBCL010000001.1"/>
</dbReference>
<evidence type="ECO:0000313" key="7">
    <source>
        <dbReference type="EMBL" id="MBS7525229.1"/>
    </source>
</evidence>
<gene>
    <name evidence="7" type="ORF">KHM83_00915</name>
</gene>
<evidence type="ECO:0000256" key="5">
    <source>
        <dbReference type="ARBA" id="ARBA00037974"/>
    </source>
</evidence>
<comment type="caution">
    <text evidence="7">The sequence shown here is derived from an EMBL/GenBank/DDBJ whole genome shotgun (WGS) entry which is preliminary data.</text>
</comment>
<proteinExistence type="inferred from homology"/>
<dbReference type="EC" id="4.4.1.13" evidence="2"/>
<dbReference type="Proteomes" id="UP000746471">
    <property type="component" value="Unassembled WGS sequence"/>
</dbReference>
<dbReference type="SUPFAM" id="SSF53383">
    <property type="entry name" value="PLP-dependent transferases"/>
    <property type="match status" value="1"/>
</dbReference>
<comment type="cofactor">
    <cofactor evidence="1">
        <name>pyridoxal 5'-phosphate</name>
        <dbReference type="ChEBI" id="CHEBI:597326"/>
    </cofactor>
</comment>
<keyword evidence="7" id="KW-0808">Transferase</keyword>
<evidence type="ECO:0000256" key="4">
    <source>
        <dbReference type="ARBA" id="ARBA00023239"/>
    </source>
</evidence>
<sequence length="392" mass="44815">MYDFDKVINRSNTSAVKYEEMTLKFGRPDLCPLWVADMEFQSPSFMIDTIKQRADHGIFGYTKRMPPYYDAVTGWLRNRHGIDVAKEAIEYGPGVVFLLNMMVRLFTKPGEKIIIQSPVYYPFKNLVEKNKRIVSDNVLIQSELKYEMDFEDLEARAKDPACTMMLLCSPHNPVGRVWGKETLLKVAQICKANSVLLISDEIHFDLVYKPHRHFSLANLGPEYDKDVIVCTAPSKTFNIAGLHSAYCIIKNEPMMRIYREELGLLDLNRANVFSRELTQVVYEQGANYVDELVAYLHGNYNFVKQYLASNIPDIIPVEMEATYLLWLDCRALELSNAALDDLFVNQAKLALDSGHWFGASGSGFMRLNIACPQSMLKEALDHLHQAIKEMRG</sequence>
<comment type="similarity">
    <text evidence="5">Belongs to the class-II pyridoxal-phosphate-dependent aminotransferase family. MalY/PatB cystathionine beta-lyase subfamily.</text>
</comment>
<dbReference type="NCBIfam" id="TIGR04350">
    <property type="entry name" value="C_S_lyase_PatB"/>
    <property type="match status" value="1"/>
</dbReference>
<protein>
    <recommendedName>
        <fullName evidence="2">cysteine-S-conjugate beta-lyase</fullName>
        <ecNumber evidence="2">4.4.1.13</ecNumber>
    </recommendedName>
</protein>
<reference evidence="7 8" key="1">
    <citation type="submission" date="2021-05" db="EMBL/GenBank/DDBJ databases">
        <title>Fusibacter ferrireducens sp. nov., an anaerobic, sulfur- and Fe-reducing bacterium isolated from the mangrove sediment.</title>
        <authorList>
            <person name="Qiu D."/>
        </authorList>
    </citation>
    <scope>NUCLEOTIDE SEQUENCE [LARGE SCALE GENOMIC DNA]</scope>
    <source>
        <strain evidence="7 8">DSM 12116</strain>
    </source>
</reference>
<keyword evidence="3" id="KW-0663">Pyridoxal phosphate</keyword>
<keyword evidence="4" id="KW-0456">Lyase</keyword>
<dbReference type="Gene3D" id="3.90.1150.10">
    <property type="entry name" value="Aspartate Aminotransferase, domain 1"/>
    <property type="match status" value="1"/>
</dbReference>
<dbReference type="CDD" id="cd00609">
    <property type="entry name" value="AAT_like"/>
    <property type="match status" value="1"/>
</dbReference>
<dbReference type="PANTHER" id="PTHR43525">
    <property type="entry name" value="PROTEIN MALY"/>
    <property type="match status" value="1"/>
</dbReference>